<dbReference type="KEGG" id="cok:COCCU_11895"/>
<dbReference type="InterPro" id="IPR001763">
    <property type="entry name" value="Rhodanese-like_dom"/>
</dbReference>
<keyword evidence="2" id="KW-0677">Repeat</keyword>
<name>A0A6B8VZ46_9CORY</name>
<dbReference type="Pfam" id="PF00581">
    <property type="entry name" value="Rhodanese"/>
    <property type="match status" value="2"/>
</dbReference>
<protein>
    <submittedName>
        <fullName evidence="4">3-mercaptopyruvate sulfurtransferase</fullName>
        <ecNumber evidence="4">2.8.1.2</ecNumber>
    </submittedName>
</protein>
<dbReference type="InterPro" id="IPR036873">
    <property type="entry name" value="Rhodanese-like_dom_sf"/>
</dbReference>
<dbReference type="GO" id="GO:0004792">
    <property type="term" value="F:thiosulfate-cyanide sulfurtransferase activity"/>
    <property type="evidence" value="ECO:0007669"/>
    <property type="project" value="InterPro"/>
</dbReference>
<evidence type="ECO:0000313" key="4">
    <source>
        <dbReference type="EMBL" id="QGU08279.1"/>
    </source>
</evidence>
<dbReference type="PANTHER" id="PTHR11364:SF27">
    <property type="entry name" value="SULFURTRANSFERASE"/>
    <property type="match status" value="1"/>
</dbReference>
<organism evidence="4 5">
    <name type="scientific">Corynebacterium occultum</name>
    <dbReference type="NCBI Taxonomy" id="2675219"/>
    <lineage>
        <taxon>Bacteria</taxon>
        <taxon>Bacillati</taxon>
        <taxon>Actinomycetota</taxon>
        <taxon>Actinomycetes</taxon>
        <taxon>Mycobacteriales</taxon>
        <taxon>Corynebacteriaceae</taxon>
        <taxon>Corynebacterium</taxon>
    </lineage>
</organism>
<dbReference type="CDD" id="cd01448">
    <property type="entry name" value="TST_Repeat_1"/>
    <property type="match status" value="1"/>
</dbReference>
<dbReference type="Proteomes" id="UP000424462">
    <property type="component" value="Chromosome"/>
</dbReference>
<proteinExistence type="predicted"/>
<dbReference type="Gene3D" id="3.40.250.10">
    <property type="entry name" value="Rhodanese-like domain"/>
    <property type="match status" value="2"/>
</dbReference>
<feature type="domain" description="Rhodanese" evidence="3">
    <location>
        <begin position="191"/>
        <end position="302"/>
    </location>
</feature>
<dbReference type="CDD" id="cd01449">
    <property type="entry name" value="TST_Repeat_2"/>
    <property type="match status" value="1"/>
</dbReference>
<reference evidence="4 5" key="1">
    <citation type="submission" date="2019-11" db="EMBL/GenBank/DDBJ databases">
        <title>Complete genome sequence of Corynebacterium kalinowskii 1959, a novel Corynebacterium species isolated from soil of a small paddock in Vilsendorf, Germany.</title>
        <authorList>
            <person name="Schaffert L."/>
            <person name="Ruwe M."/>
            <person name="Milse J."/>
            <person name="Hanuschka K."/>
            <person name="Ortseifen V."/>
            <person name="Droste J."/>
            <person name="Brandt D."/>
            <person name="Schlueter L."/>
            <person name="Kutter Y."/>
            <person name="Vinke S."/>
            <person name="Viehoefer P."/>
            <person name="Jacob L."/>
            <person name="Luebke N.-C."/>
            <person name="Schulte-Berndt E."/>
            <person name="Hain C."/>
            <person name="Linder M."/>
            <person name="Schmidt P."/>
            <person name="Wollenschlaeger L."/>
            <person name="Luttermann T."/>
            <person name="Thieme E."/>
            <person name="Hassa J."/>
            <person name="Haak M."/>
            <person name="Wittchen M."/>
            <person name="Mentz A."/>
            <person name="Persicke M."/>
            <person name="Busche T."/>
            <person name="Ruckert C."/>
        </authorList>
    </citation>
    <scope>NUCLEOTIDE SEQUENCE [LARGE SCALE GENOMIC DNA]</scope>
    <source>
        <strain evidence="4 5">2039</strain>
    </source>
</reference>
<accession>A0A6B8VZ46</accession>
<keyword evidence="4" id="KW-0670">Pyruvate</keyword>
<dbReference type="EC" id="2.8.1.2" evidence="4"/>
<dbReference type="SUPFAM" id="SSF52821">
    <property type="entry name" value="Rhodanese/Cell cycle control phosphatase"/>
    <property type="match status" value="2"/>
</dbReference>
<dbReference type="InterPro" id="IPR045078">
    <property type="entry name" value="TST/MPST-like"/>
</dbReference>
<evidence type="ECO:0000256" key="2">
    <source>
        <dbReference type="ARBA" id="ARBA00022737"/>
    </source>
</evidence>
<gene>
    <name evidence="4" type="primary">sseA2</name>
    <name evidence="4" type="ORF">COCCU_11895</name>
</gene>
<sequence>MGPCRPLEGDPGEPEWKVRDVAVSTNLISPQELRSELAGENPPQVLDVRWTLGKPEGVEEFEAGHVPGARYVSLDRDLSDLDKDHLGRHPLPNPGTIDDLMQRLGLSLTSSVVVYDDWNRAGSSRAWWVLRSAGLKDIRILDGGWSGWVAAEGEVESGESTEPIDSEPVAIPDLYRNPVLPVLTPTQAGELAQSGTLLDARPGERFAGEANPEGESPGHIPGARNLPSAELLDEQGFFRPKEELEELFDAAGATAGTDTGAYCGSGVTACVVIAAAAAIDREVALYPGSWSQWSAEPDAPAELGRG</sequence>
<dbReference type="PANTHER" id="PTHR11364">
    <property type="entry name" value="THIOSULFATE SULFERTANSFERASE"/>
    <property type="match status" value="1"/>
</dbReference>
<evidence type="ECO:0000259" key="3">
    <source>
        <dbReference type="PROSITE" id="PS50206"/>
    </source>
</evidence>
<keyword evidence="1 4" id="KW-0808">Transferase</keyword>
<feature type="domain" description="Rhodanese" evidence="3">
    <location>
        <begin position="39"/>
        <end position="157"/>
    </location>
</feature>
<evidence type="ECO:0000313" key="5">
    <source>
        <dbReference type="Proteomes" id="UP000424462"/>
    </source>
</evidence>
<dbReference type="InterPro" id="IPR001307">
    <property type="entry name" value="Thiosulphate_STrfase_CS"/>
</dbReference>
<dbReference type="GO" id="GO:0016784">
    <property type="term" value="F:3-mercaptopyruvate sulfurtransferase activity"/>
    <property type="evidence" value="ECO:0007669"/>
    <property type="project" value="UniProtKB-EC"/>
</dbReference>
<dbReference type="EMBL" id="CP046455">
    <property type="protein sequence ID" value="QGU08279.1"/>
    <property type="molecule type" value="Genomic_DNA"/>
</dbReference>
<keyword evidence="5" id="KW-1185">Reference proteome</keyword>
<evidence type="ECO:0000256" key="1">
    <source>
        <dbReference type="ARBA" id="ARBA00022679"/>
    </source>
</evidence>
<dbReference type="PROSITE" id="PS00380">
    <property type="entry name" value="RHODANESE_1"/>
    <property type="match status" value="1"/>
</dbReference>
<dbReference type="SMART" id="SM00450">
    <property type="entry name" value="RHOD"/>
    <property type="match status" value="2"/>
</dbReference>
<dbReference type="AlphaFoldDB" id="A0A6B8VZ46"/>
<dbReference type="PROSITE" id="PS50206">
    <property type="entry name" value="RHODANESE_3"/>
    <property type="match status" value="2"/>
</dbReference>